<dbReference type="VEuPathDB" id="FungiDB:ASPWEDRAFT_692020"/>
<sequence length="64" mass="7138">MASLSRVTFVLLLLLLLVRSLQSAIGFSQTFKSHIRLGRLGCPGERPDSTAFYDRSGKEQLDLK</sequence>
<gene>
    <name evidence="2" type="ORF">ASPWEDRAFT_692020</name>
</gene>
<feature type="chain" id="PRO_5013222467" evidence="1">
    <location>
        <begin position="24"/>
        <end position="64"/>
    </location>
</feature>
<keyword evidence="1" id="KW-0732">Signal</keyword>
<proteinExistence type="predicted"/>
<reference evidence="3" key="1">
    <citation type="journal article" date="2017" name="Genome Biol.">
        <title>Comparative genomics reveals high biological diversity and specific adaptations in the industrially and medically important fungal genus Aspergillus.</title>
        <authorList>
            <person name="de Vries R.P."/>
            <person name="Riley R."/>
            <person name="Wiebenga A."/>
            <person name="Aguilar-Osorio G."/>
            <person name="Amillis S."/>
            <person name="Uchima C.A."/>
            <person name="Anderluh G."/>
            <person name="Asadollahi M."/>
            <person name="Askin M."/>
            <person name="Barry K."/>
            <person name="Battaglia E."/>
            <person name="Bayram O."/>
            <person name="Benocci T."/>
            <person name="Braus-Stromeyer S.A."/>
            <person name="Caldana C."/>
            <person name="Canovas D."/>
            <person name="Cerqueira G.C."/>
            <person name="Chen F."/>
            <person name="Chen W."/>
            <person name="Choi C."/>
            <person name="Clum A."/>
            <person name="Dos Santos R.A."/>
            <person name="Damasio A.R."/>
            <person name="Diallinas G."/>
            <person name="Emri T."/>
            <person name="Fekete E."/>
            <person name="Flipphi M."/>
            <person name="Freyberg S."/>
            <person name="Gallo A."/>
            <person name="Gournas C."/>
            <person name="Habgood R."/>
            <person name="Hainaut M."/>
            <person name="Harispe M.L."/>
            <person name="Henrissat B."/>
            <person name="Hilden K.S."/>
            <person name="Hope R."/>
            <person name="Hossain A."/>
            <person name="Karabika E."/>
            <person name="Karaffa L."/>
            <person name="Karanyi Z."/>
            <person name="Krasevec N."/>
            <person name="Kuo A."/>
            <person name="Kusch H."/>
            <person name="LaButti K."/>
            <person name="Lagendijk E.L."/>
            <person name="Lapidus A."/>
            <person name="Levasseur A."/>
            <person name="Lindquist E."/>
            <person name="Lipzen A."/>
            <person name="Logrieco A.F."/>
            <person name="MacCabe A."/>
            <person name="Maekelae M.R."/>
            <person name="Malavazi I."/>
            <person name="Melin P."/>
            <person name="Meyer V."/>
            <person name="Mielnichuk N."/>
            <person name="Miskei M."/>
            <person name="Molnar A.P."/>
            <person name="Mule G."/>
            <person name="Ngan C.Y."/>
            <person name="Orejas M."/>
            <person name="Orosz E."/>
            <person name="Ouedraogo J.P."/>
            <person name="Overkamp K.M."/>
            <person name="Park H.-S."/>
            <person name="Perrone G."/>
            <person name="Piumi F."/>
            <person name="Punt P.J."/>
            <person name="Ram A.F."/>
            <person name="Ramon A."/>
            <person name="Rauscher S."/>
            <person name="Record E."/>
            <person name="Riano-Pachon D.M."/>
            <person name="Robert V."/>
            <person name="Roehrig J."/>
            <person name="Ruller R."/>
            <person name="Salamov A."/>
            <person name="Salih N.S."/>
            <person name="Samson R.A."/>
            <person name="Sandor E."/>
            <person name="Sanguinetti M."/>
            <person name="Schuetze T."/>
            <person name="Sepcic K."/>
            <person name="Shelest E."/>
            <person name="Sherlock G."/>
            <person name="Sophianopoulou V."/>
            <person name="Squina F.M."/>
            <person name="Sun H."/>
            <person name="Susca A."/>
            <person name="Todd R.B."/>
            <person name="Tsang A."/>
            <person name="Unkles S.E."/>
            <person name="van de Wiele N."/>
            <person name="van Rossen-Uffink D."/>
            <person name="Oliveira J.V."/>
            <person name="Vesth T.C."/>
            <person name="Visser J."/>
            <person name="Yu J.-H."/>
            <person name="Zhou M."/>
            <person name="Andersen M.R."/>
            <person name="Archer D.B."/>
            <person name="Baker S.E."/>
            <person name="Benoit I."/>
            <person name="Brakhage A.A."/>
            <person name="Braus G.H."/>
            <person name="Fischer R."/>
            <person name="Frisvad J.C."/>
            <person name="Goldman G.H."/>
            <person name="Houbraken J."/>
            <person name="Oakley B."/>
            <person name="Pocsi I."/>
            <person name="Scazzocchio C."/>
            <person name="Seiboth B."/>
            <person name="vanKuyk P.A."/>
            <person name="Wortman J."/>
            <person name="Dyer P.S."/>
            <person name="Grigoriev I.V."/>
        </authorList>
    </citation>
    <scope>NUCLEOTIDE SEQUENCE [LARGE SCALE GENOMIC DNA]</scope>
    <source>
        <strain evidence="3">DTO 134E9</strain>
    </source>
</reference>
<evidence type="ECO:0000313" key="2">
    <source>
        <dbReference type="EMBL" id="OJJ31445.1"/>
    </source>
</evidence>
<dbReference type="EMBL" id="KV878216">
    <property type="protein sequence ID" value="OJJ31445.1"/>
    <property type="molecule type" value="Genomic_DNA"/>
</dbReference>
<organism evidence="2 3">
    <name type="scientific">Aspergillus wentii DTO 134E9</name>
    <dbReference type="NCBI Taxonomy" id="1073089"/>
    <lineage>
        <taxon>Eukaryota</taxon>
        <taxon>Fungi</taxon>
        <taxon>Dikarya</taxon>
        <taxon>Ascomycota</taxon>
        <taxon>Pezizomycotina</taxon>
        <taxon>Eurotiomycetes</taxon>
        <taxon>Eurotiomycetidae</taxon>
        <taxon>Eurotiales</taxon>
        <taxon>Aspergillaceae</taxon>
        <taxon>Aspergillus</taxon>
        <taxon>Aspergillus subgen. Cremei</taxon>
    </lineage>
</organism>
<protein>
    <submittedName>
        <fullName evidence="2">Uncharacterized protein</fullName>
    </submittedName>
</protein>
<dbReference type="RefSeq" id="XP_040685122.1">
    <property type="nucleotide sequence ID" value="XM_040839025.1"/>
</dbReference>
<dbReference type="AlphaFoldDB" id="A0A1L9R942"/>
<keyword evidence="3" id="KW-1185">Reference proteome</keyword>
<accession>A0A1L9R942</accession>
<dbReference type="Proteomes" id="UP000184383">
    <property type="component" value="Unassembled WGS sequence"/>
</dbReference>
<name>A0A1L9R942_ASPWE</name>
<feature type="signal peptide" evidence="1">
    <location>
        <begin position="1"/>
        <end position="23"/>
    </location>
</feature>
<evidence type="ECO:0000313" key="3">
    <source>
        <dbReference type="Proteomes" id="UP000184383"/>
    </source>
</evidence>
<evidence type="ECO:0000256" key="1">
    <source>
        <dbReference type="SAM" id="SignalP"/>
    </source>
</evidence>
<dbReference type="GeneID" id="63754873"/>